<sequence>MVRRALAEGRPERGARRFVTCWGGEAPWAARSDKARWRVAAELAQGLAGFAALAAEPHRPSRAAAPGCPVLLLHGGLSHNPARLAAKRLATLPPRCAVAELAGAPHMGPLSHPDRVAAAIARHIPGTAGPSEPGPAPRAGSPAEALNDTEIARKMRPRSASRLCPG</sequence>
<protein>
    <recommendedName>
        <fullName evidence="4">Alpha/beta hydrolase family protein</fullName>
    </recommendedName>
</protein>
<dbReference type="InterPro" id="IPR029058">
    <property type="entry name" value="AB_hydrolase_fold"/>
</dbReference>
<name>A0A365U5H1_9RHOB</name>
<dbReference type="AlphaFoldDB" id="A0A365U5H1"/>
<evidence type="ECO:0000313" key="2">
    <source>
        <dbReference type="EMBL" id="RBI83639.1"/>
    </source>
</evidence>
<dbReference type="EMBL" id="QNTQ01000015">
    <property type="protein sequence ID" value="RBI83639.1"/>
    <property type="molecule type" value="Genomic_DNA"/>
</dbReference>
<evidence type="ECO:0008006" key="4">
    <source>
        <dbReference type="Google" id="ProtNLM"/>
    </source>
</evidence>
<keyword evidence="3" id="KW-1185">Reference proteome</keyword>
<accession>A0A365U5H1</accession>
<evidence type="ECO:0000256" key="1">
    <source>
        <dbReference type="SAM" id="MobiDB-lite"/>
    </source>
</evidence>
<dbReference type="SUPFAM" id="SSF53474">
    <property type="entry name" value="alpha/beta-Hydrolases"/>
    <property type="match status" value="1"/>
</dbReference>
<gene>
    <name evidence="2" type="ORF">DRV85_14945</name>
</gene>
<dbReference type="OrthoDB" id="6117067at2"/>
<organism evidence="2 3">
    <name type="scientific">Rhodosalinus halophilus</name>
    <dbReference type="NCBI Taxonomy" id="2259333"/>
    <lineage>
        <taxon>Bacteria</taxon>
        <taxon>Pseudomonadati</taxon>
        <taxon>Pseudomonadota</taxon>
        <taxon>Alphaproteobacteria</taxon>
        <taxon>Rhodobacterales</taxon>
        <taxon>Paracoccaceae</taxon>
        <taxon>Rhodosalinus</taxon>
    </lineage>
</organism>
<dbReference type="Gene3D" id="3.40.50.1820">
    <property type="entry name" value="alpha/beta hydrolase"/>
    <property type="match status" value="1"/>
</dbReference>
<dbReference type="RefSeq" id="WP_113290282.1">
    <property type="nucleotide sequence ID" value="NZ_QNTQ01000015.1"/>
</dbReference>
<proteinExistence type="predicted"/>
<evidence type="ECO:0000313" key="3">
    <source>
        <dbReference type="Proteomes" id="UP000253370"/>
    </source>
</evidence>
<reference evidence="2 3" key="1">
    <citation type="submission" date="2018-07" db="EMBL/GenBank/DDBJ databases">
        <title>Rhodosalinus sp. strain E84T genomic sequence and assembly.</title>
        <authorList>
            <person name="Liu Z.-W."/>
            <person name="Lu D.-C."/>
        </authorList>
    </citation>
    <scope>NUCLEOTIDE SEQUENCE [LARGE SCALE GENOMIC DNA]</scope>
    <source>
        <strain evidence="2 3">E84</strain>
    </source>
</reference>
<dbReference type="Proteomes" id="UP000253370">
    <property type="component" value="Unassembled WGS sequence"/>
</dbReference>
<feature type="region of interest" description="Disordered" evidence="1">
    <location>
        <begin position="125"/>
        <end position="166"/>
    </location>
</feature>
<comment type="caution">
    <text evidence="2">The sequence shown here is derived from an EMBL/GenBank/DDBJ whole genome shotgun (WGS) entry which is preliminary data.</text>
</comment>